<protein>
    <submittedName>
        <fullName evidence="1">Uncharacterized protein</fullName>
    </submittedName>
</protein>
<evidence type="ECO:0000313" key="1">
    <source>
        <dbReference type="EMBL" id="NMG23103.1"/>
    </source>
</evidence>
<evidence type="ECO:0000313" key="2">
    <source>
        <dbReference type="Proteomes" id="UP000718564"/>
    </source>
</evidence>
<dbReference type="Proteomes" id="UP000718564">
    <property type="component" value="Unassembled WGS sequence"/>
</dbReference>
<gene>
    <name evidence="1" type="ORF">DP116_28355</name>
</gene>
<name>A0ABX1PGN2_9CYAN</name>
<sequence>MVQPLWSIYLKIAVNVAAEIGSRKENIDFRVHWQNFLKTQKRCCRKLERSSRQVCYLENGVIKYIQVGKR</sequence>
<dbReference type="EMBL" id="QMEB01000433">
    <property type="protein sequence ID" value="NMG23103.1"/>
    <property type="molecule type" value="Genomic_DNA"/>
</dbReference>
<organism evidence="1 2">
    <name type="scientific">Brasilonema bromeliae SPC951</name>
    <dbReference type="NCBI Taxonomy" id="385972"/>
    <lineage>
        <taxon>Bacteria</taxon>
        <taxon>Bacillati</taxon>
        <taxon>Cyanobacteriota</taxon>
        <taxon>Cyanophyceae</taxon>
        <taxon>Nostocales</taxon>
        <taxon>Scytonemataceae</taxon>
        <taxon>Brasilonema</taxon>
        <taxon>Bromeliae group (in: Brasilonema)</taxon>
    </lineage>
</organism>
<accession>A0ABX1PGN2</accession>
<comment type="caution">
    <text evidence="1">The sequence shown here is derived from an EMBL/GenBank/DDBJ whole genome shotgun (WGS) entry which is preliminary data.</text>
</comment>
<keyword evidence="2" id="KW-1185">Reference proteome</keyword>
<proteinExistence type="predicted"/>
<reference evidence="1 2" key="1">
    <citation type="submission" date="2018-06" db="EMBL/GenBank/DDBJ databases">
        <title>Comparative genomics of Brasilonema spp. strains.</title>
        <authorList>
            <person name="Alvarenga D.O."/>
            <person name="Fiore M.F."/>
            <person name="Varani A.M."/>
        </authorList>
    </citation>
    <scope>NUCLEOTIDE SEQUENCE [LARGE SCALE GENOMIC DNA]</scope>
    <source>
        <strain evidence="1 2">SPC951</strain>
    </source>
</reference>